<proteinExistence type="predicted"/>
<keyword evidence="2" id="KW-1185">Reference proteome</keyword>
<dbReference type="EMBL" id="CM023481">
    <property type="protein sequence ID" value="KAH6946232.1"/>
    <property type="molecule type" value="Genomic_DNA"/>
</dbReference>
<gene>
    <name evidence="1" type="ORF">HPB50_012328</name>
</gene>
<protein>
    <submittedName>
        <fullName evidence="1">Uncharacterized protein</fullName>
    </submittedName>
</protein>
<dbReference type="Proteomes" id="UP000821845">
    <property type="component" value="Chromosome 1"/>
</dbReference>
<comment type="caution">
    <text evidence="1">The sequence shown here is derived from an EMBL/GenBank/DDBJ whole genome shotgun (WGS) entry which is preliminary data.</text>
</comment>
<organism evidence="1 2">
    <name type="scientific">Hyalomma asiaticum</name>
    <name type="common">Tick</name>
    <dbReference type="NCBI Taxonomy" id="266040"/>
    <lineage>
        <taxon>Eukaryota</taxon>
        <taxon>Metazoa</taxon>
        <taxon>Ecdysozoa</taxon>
        <taxon>Arthropoda</taxon>
        <taxon>Chelicerata</taxon>
        <taxon>Arachnida</taxon>
        <taxon>Acari</taxon>
        <taxon>Parasitiformes</taxon>
        <taxon>Ixodida</taxon>
        <taxon>Ixodoidea</taxon>
        <taxon>Ixodidae</taxon>
        <taxon>Hyalomminae</taxon>
        <taxon>Hyalomma</taxon>
    </lineage>
</organism>
<evidence type="ECO:0000313" key="1">
    <source>
        <dbReference type="EMBL" id="KAH6946232.1"/>
    </source>
</evidence>
<name>A0ACB7TFC4_HYAAI</name>
<sequence>MAPTSSVAIALMSRSAEPGEVQGDRGSEVPGASVRATGWIKGRRAVSSRTQRCSRLGRGPLVPDYRELCLVVSRVKRGKPSAELPHRSRVEQHFGTAQTVLCWTGLPRATDTRGCSTRRPRQKLSPCCSRHLLDAATAPTNETNQALSRLRTLALQEAWVLLALGLQSTDEAMDTAALFAELAVADWILSDAAAMDEIAPPPPKFWLTRSCTFRSLWHWSFPVIWPSSPSPPGAPTINANAMCFCFVDLVALTTTEVLTKPFLLTSALIVMGVLIVLILIFGESTHHSSFRRAD</sequence>
<accession>A0ACB7TFC4</accession>
<reference evidence="1" key="1">
    <citation type="submission" date="2020-05" db="EMBL/GenBank/DDBJ databases">
        <title>Large-scale comparative analyses of tick genomes elucidate their genetic diversity and vector capacities.</title>
        <authorList>
            <person name="Jia N."/>
            <person name="Wang J."/>
            <person name="Shi W."/>
            <person name="Du L."/>
            <person name="Sun Y."/>
            <person name="Zhan W."/>
            <person name="Jiang J."/>
            <person name="Wang Q."/>
            <person name="Zhang B."/>
            <person name="Ji P."/>
            <person name="Sakyi L.B."/>
            <person name="Cui X."/>
            <person name="Yuan T."/>
            <person name="Jiang B."/>
            <person name="Yang W."/>
            <person name="Lam T.T.-Y."/>
            <person name="Chang Q."/>
            <person name="Ding S."/>
            <person name="Wang X."/>
            <person name="Zhu J."/>
            <person name="Ruan X."/>
            <person name="Zhao L."/>
            <person name="Wei J."/>
            <person name="Que T."/>
            <person name="Du C."/>
            <person name="Cheng J."/>
            <person name="Dai P."/>
            <person name="Han X."/>
            <person name="Huang E."/>
            <person name="Gao Y."/>
            <person name="Liu J."/>
            <person name="Shao H."/>
            <person name="Ye R."/>
            <person name="Li L."/>
            <person name="Wei W."/>
            <person name="Wang X."/>
            <person name="Wang C."/>
            <person name="Yang T."/>
            <person name="Huo Q."/>
            <person name="Li W."/>
            <person name="Guo W."/>
            <person name="Chen H."/>
            <person name="Zhou L."/>
            <person name="Ni X."/>
            <person name="Tian J."/>
            <person name="Zhou Y."/>
            <person name="Sheng Y."/>
            <person name="Liu T."/>
            <person name="Pan Y."/>
            <person name="Xia L."/>
            <person name="Li J."/>
            <person name="Zhao F."/>
            <person name="Cao W."/>
        </authorList>
    </citation>
    <scope>NUCLEOTIDE SEQUENCE</scope>
    <source>
        <strain evidence="1">Hyas-2018</strain>
    </source>
</reference>
<evidence type="ECO:0000313" key="2">
    <source>
        <dbReference type="Proteomes" id="UP000821845"/>
    </source>
</evidence>